<dbReference type="EMBL" id="CP017686">
    <property type="protein sequence ID" value="AYQ54538.1"/>
    <property type="molecule type" value="Genomic_DNA"/>
</dbReference>
<organism evidence="2 3">
    <name type="scientific">Methanomethylophilus alvi</name>
    <dbReference type="NCBI Taxonomy" id="1291540"/>
    <lineage>
        <taxon>Archaea</taxon>
        <taxon>Methanobacteriati</taxon>
        <taxon>Thermoplasmatota</taxon>
        <taxon>Thermoplasmata</taxon>
        <taxon>Methanomassiliicoccales</taxon>
        <taxon>Methanomethylophilaceae</taxon>
        <taxon>Methanomethylophilus</taxon>
    </lineage>
</organism>
<evidence type="ECO:0000313" key="2">
    <source>
        <dbReference type="EMBL" id="AYQ54538.1"/>
    </source>
</evidence>
<dbReference type="InterPro" id="IPR017900">
    <property type="entry name" value="4Fe4S_Fe_S_CS"/>
</dbReference>
<reference evidence="2 3" key="1">
    <citation type="submission" date="2016-10" db="EMBL/GenBank/DDBJ databases">
        <title>Complete genome of the TMA-utilizing, human hosted archaeon Methanomethylophilus alvus Gen. nov, sp. nov., strain Mx-05, derived from a pure culture.</title>
        <authorList>
            <person name="Brugere J.-F."/>
            <person name="Ben Hania W."/>
            <person name="Chaudhary P.P."/>
            <person name="Gaci N."/>
            <person name="Borrel G."/>
            <person name="Cao Van Tuat L."/>
            <person name="Fardeau M.-L."/>
            <person name="Harris H.M.B."/>
            <person name="O'Toole P.W."/>
            <person name="Ollivier B."/>
        </authorList>
    </citation>
    <scope>NUCLEOTIDE SEQUENCE [LARGE SCALE GENOMIC DNA]</scope>
    <source>
        <strain evidence="2 3">Mx-05</strain>
    </source>
</reference>
<dbReference type="OMA" id="ISCRICI"/>
<dbReference type="Pfam" id="PF00037">
    <property type="entry name" value="Fer4"/>
    <property type="match status" value="1"/>
</dbReference>
<dbReference type="Gene3D" id="3.30.70.20">
    <property type="match status" value="1"/>
</dbReference>
<feature type="domain" description="4Fe-4S ferredoxin-type" evidence="1">
    <location>
        <begin position="28"/>
        <end position="56"/>
    </location>
</feature>
<sequence>MIVNTNKCLHCGGCVGCCPKNAIFLCDTILTFNDDCNRCGRCVRLCPVGAISMEGKQ</sequence>
<dbReference type="RefSeq" id="WP_015504252.1">
    <property type="nucleotide sequence ID" value="NZ_CAYARL010000008.1"/>
</dbReference>
<gene>
    <name evidence="2" type="ORF">BKD89_01755</name>
</gene>
<dbReference type="GO" id="GO:0016491">
    <property type="term" value="F:oxidoreductase activity"/>
    <property type="evidence" value="ECO:0007669"/>
    <property type="project" value="UniProtKB-ARBA"/>
</dbReference>
<dbReference type="GeneID" id="41321153"/>
<dbReference type="Proteomes" id="UP000273278">
    <property type="component" value="Chromosome"/>
</dbReference>
<evidence type="ECO:0000259" key="1">
    <source>
        <dbReference type="PROSITE" id="PS51379"/>
    </source>
</evidence>
<dbReference type="PROSITE" id="PS00198">
    <property type="entry name" value="4FE4S_FER_1"/>
    <property type="match status" value="1"/>
</dbReference>
<proteinExistence type="predicted"/>
<dbReference type="PROSITE" id="PS51379">
    <property type="entry name" value="4FE4S_FER_2"/>
    <property type="match status" value="2"/>
</dbReference>
<protein>
    <submittedName>
        <fullName evidence="2">Ferredoxin</fullName>
    </submittedName>
</protein>
<dbReference type="AlphaFoldDB" id="A0A3G3IFU6"/>
<feature type="domain" description="4Fe-4S ferredoxin-type" evidence="1">
    <location>
        <begin position="1"/>
        <end position="23"/>
    </location>
</feature>
<evidence type="ECO:0000313" key="3">
    <source>
        <dbReference type="Proteomes" id="UP000273278"/>
    </source>
</evidence>
<accession>A0A3G3IFU6</accession>
<dbReference type="InterPro" id="IPR017896">
    <property type="entry name" value="4Fe4S_Fe-S-bd"/>
</dbReference>
<name>A0A3G3IFU6_9ARCH</name>
<dbReference type="Pfam" id="PF12800">
    <property type="entry name" value="Fer4_4"/>
    <property type="match status" value="1"/>
</dbReference>
<dbReference type="SUPFAM" id="SSF54862">
    <property type="entry name" value="4Fe-4S ferredoxins"/>
    <property type="match status" value="1"/>
</dbReference>